<dbReference type="EMBL" id="SSTE01000699">
    <property type="protein sequence ID" value="KAA0067129.1"/>
    <property type="molecule type" value="Genomic_DNA"/>
</dbReference>
<evidence type="ECO:0000313" key="3">
    <source>
        <dbReference type="Proteomes" id="UP000321393"/>
    </source>
</evidence>
<comment type="caution">
    <text evidence="2">The sequence shown here is derived from an EMBL/GenBank/DDBJ whole genome shotgun (WGS) entry which is preliminary data.</text>
</comment>
<dbReference type="EMBL" id="SSTD01018855">
    <property type="protein sequence ID" value="TYJ97469.1"/>
    <property type="molecule type" value="Genomic_DNA"/>
</dbReference>
<accession>A0A5D3BEJ9</accession>
<protein>
    <submittedName>
        <fullName evidence="2">Envelope-like protein</fullName>
    </submittedName>
</protein>
<evidence type="ECO:0000313" key="1">
    <source>
        <dbReference type="EMBL" id="KAA0067129.1"/>
    </source>
</evidence>
<organism evidence="2 4">
    <name type="scientific">Cucumis melo var. makuwa</name>
    <name type="common">Oriental melon</name>
    <dbReference type="NCBI Taxonomy" id="1194695"/>
    <lineage>
        <taxon>Eukaryota</taxon>
        <taxon>Viridiplantae</taxon>
        <taxon>Streptophyta</taxon>
        <taxon>Embryophyta</taxon>
        <taxon>Tracheophyta</taxon>
        <taxon>Spermatophyta</taxon>
        <taxon>Magnoliopsida</taxon>
        <taxon>eudicotyledons</taxon>
        <taxon>Gunneridae</taxon>
        <taxon>Pentapetalae</taxon>
        <taxon>rosids</taxon>
        <taxon>fabids</taxon>
        <taxon>Cucurbitales</taxon>
        <taxon>Cucurbitaceae</taxon>
        <taxon>Benincaseae</taxon>
        <taxon>Cucumis</taxon>
    </lineage>
</organism>
<dbReference type="Proteomes" id="UP000321947">
    <property type="component" value="Unassembled WGS sequence"/>
</dbReference>
<evidence type="ECO:0000313" key="2">
    <source>
        <dbReference type="EMBL" id="TYJ97469.1"/>
    </source>
</evidence>
<evidence type="ECO:0000313" key="4">
    <source>
        <dbReference type="Proteomes" id="UP000321947"/>
    </source>
</evidence>
<reference evidence="3 4" key="1">
    <citation type="submission" date="2019-08" db="EMBL/GenBank/DDBJ databases">
        <title>Draft genome sequences of two oriental melons (Cucumis melo L. var makuwa).</title>
        <authorList>
            <person name="Kwon S.-Y."/>
        </authorList>
    </citation>
    <scope>NUCLEOTIDE SEQUENCE [LARGE SCALE GENOMIC DNA]</scope>
    <source>
        <strain evidence="4">cv. Chang Bougi</strain>
        <strain evidence="3">cv. SW 3</strain>
        <tissue evidence="2">Leaf</tissue>
    </source>
</reference>
<name>A0A5D3BEJ9_CUCMM</name>
<gene>
    <name evidence="2" type="ORF">E5676_scaffold598G00280</name>
    <name evidence="1" type="ORF">E6C27_scaffold38G001900</name>
</gene>
<proteinExistence type="predicted"/>
<sequence>MNNSRFILATKDTPYEIKQRKEGIFITQEKYAKNIVKNFSLVKSQQKRTLAATHVKITKDSNGDSIDHKLYRSMIGSLLYLTASRLDIAYVVEESIKLVHPESSVFVHDENVASVFVENVESEPIFSGSHMSEMDSDKRADVPLARILVRSSSHVDFQPSVPDPNLVGQTIDNVGENIADNVVQRHIADEMNVSDNHHSYLSVMDLIVKVGLSKTISNVGSKFKISPALINGLLGNTWNLALLIHIHPTMFWLGYYLEEGLFFIQICNDDSLDVGLFIYNQLLKHVETFGVKISIPLPRFLSSLLVHLNVDILPTNDVSSPDPKTSLSYRFFVHRDLASRIINTLIVEARALSTSINLLFDRRLEVDSLVRRLKTLIPSSSNNGLDHE</sequence>
<dbReference type="AlphaFoldDB" id="A0A5D3BEJ9"/>
<dbReference type="Proteomes" id="UP000321393">
    <property type="component" value="Unassembled WGS sequence"/>
</dbReference>